<keyword evidence="3" id="KW-1185">Reference proteome</keyword>
<protein>
    <submittedName>
        <fullName evidence="2">Uncharacterized protein</fullName>
    </submittedName>
</protein>
<feature type="region of interest" description="Disordered" evidence="1">
    <location>
        <begin position="98"/>
        <end position="120"/>
    </location>
</feature>
<evidence type="ECO:0000313" key="3">
    <source>
        <dbReference type="Proteomes" id="UP001164746"/>
    </source>
</evidence>
<proteinExistence type="predicted"/>
<feature type="compositionally biased region" description="Polar residues" evidence="1">
    <location>
        <begin position="111"/>
        <end position="120"/>
    </location>
</feature>
<reference evidence="2" key="1">
    <citation type="submission" date="2022-11" db="EMBL/GenBank/DDBJ databases">
        <title>Centuries of genome instability and evolution in soft-shell clam transmissible cancer (bioRxiv).</title>
        <authorList>
            <person name="Hart S.F.M."/>
            <person name="Yonemitsu M.A."/>
            <person name="Giersch R.M."/>
            <person name="Beal B.F."/>
            <person name="Arriagada G."/>
            <person name="Davis B.W."/>
            <person name="Ostrander E.A."/>
            <person name="Goff S.P."/>
            <person name="Metzger M.J."/>
        </authorList>
    </citation>
    <scope>NUCLEOTIDE SEQUENCE</scope>
    <source>
        <strain evidence="2">MELC-2E11</strain>
        <tissue evidence="2">Siphon/mantle</tissue>
    </source>
</reference>
<gene>
    <name evidence="2" type="ORF">MAR_037986</name>
</gene>
<evidence type="ECO:0000256" key="1">
    <source>
        <dbReference type="SAM" id="MobiDB-lite"/>
    </source>
</evidence>
<accession>A0ABY7FRV4</accession>
<name>A0ABY7FRV4_MYAAR</name>
<organism evidence="2 3">
    <name type="scientific">Mya arenaria</name>
    <name type="common">Soft-shell clam</name>
    <dbReference type="NCBI Taxonomy" id="6604"/>
    <lineage>
        <taxon>Eukaryota</taxon>
        <taxon>Metazoa</taxon>
        <taxon>Spiralia</taxon>
        <taxon>Lophotrochozoa</taxon>
        <taxon>Mollusca</taxon>
        <taxon>Bivalvia</taxon>
        <taxon>Autobranchia</taxon>
        <taxon>Heteroconchia</taxon>
        <taxon>Euheterodonta</taxon>
        <taxon>Imparidentia</taxon>
        <taxon>Neoheterodontei</taxon>
        <taxon>Myida</taxon>
        <taxon>Myoidea</taxon>
        <taxon>Myidae</taxon>
        <taxon>Mya</taxon>
    </lineage>
</organism>
<sequence length="137" mass="15743">MESLNISKRKLFGGPDEVAAGIKSALPSLCKYSNQIKKRHDKTSEHRHITWFDVFRRNESFKPSVSTIGIFPICDRLTFEQVKVSFLRSALPSLREYSKNQMKKRQDKTKTGSGDSTGNVNKHLQLEFPVLLFTIFH</sequence>
<dbReference type="Proteomes" id="UP001164746">
    <property type="component" value="Chromosome 13"/>
</dbReference>
<evidence type="ECO:0000313" key="2">
    <source>
        <dbReference type="EMBL" id="WAR24317.1"/>
    </source>
</evidence>
<dbReference type="EMBL" id="CP111024">
    <property type="protein sequence ID" value="WAR24317.1"/>
    <property type="molecule type" value="Genomic_DNA"/>
</dbReference>